<evidence type="ECO:0000313" key="2">
    <source>
        <dbReference type="EnsemblMetazoa" id="ENSAATROPP012738"/>
    </source>
</evidence>
<feature type="compositionally biased region" description="Basic and acidic residues" evidence="1">
    <location>
        <begin position="35"/>
        <end position="53"/>
    </location>
</feature>
<feature type="region of interest" description="Disordered" evidence="1">
    <location>
        <begin position="29"/>
        <end position="53"/>
    </location>
</feature>
<dbReference type="Proteomes" id="UP000075880">
    <property type="component" value="Unassembled WGS sequence"/>
</dbReference>
<sequence>MSRGNRHHIMPIDFGTTSPRLAKSIVLMNPSKRGFSPEEPQKVHWPAERLKSK</sequence>
<accession>A0AAG5DQ16</accession>
<name>A0AAG5DQ16_ANOAO</name>
<evidence type="ECO:0000313" key="3">
    <source>
        <dbReference type="Proteomes" id="UP000075880"/>
    </source>
</evidence>
<organism evidence="2 3">
    <name type="scientific">Anopheles atroparvus</name>
    <name type="common">European mosquito</name>
    <dbReference type="NCBI Taxonomy" id="41427"/>
    <lineage>
        <taxon>Eukaryota</taxon>
        <taxon>Metazoa</taxon>
        <taxon>Ecdysozoa</taxon>
        <taxon>Arthropoda</taxon>
        <taxon>Hexapoda</taxon>
        <taxon>Insecta</taxon>
        <taxon>Pterygota</taxon>
        <taxon>Neoptera</taxon>
        <taxon>Endopterygota</taxon>
        <taxon>Diptera</taxon>
        <taxon>Nematocera</taxon>
        <taxon>Culicoidea</taxon>
        <taxon>Culicidae</taxon>
        <taxon>Anophelinae</taxon>
        <taxon>Anopheles</taxon>
    </lineage>
</organism>
<dbReference type="EnsemblMetazoa" id="ENSAATROPT013981">
    <property type="protein sequence ID" value="ENSAATROPP012738"/>
    <property type="gene ID" value="ENSAATROPG011343"/>
</dbReference>
<proteinExistence type="predicted"/>
<dbReference type="AlphaFoldDB" id="A0AAG5DQ16"/>
<protein>
    <submittedName>
        <fullName evidence="2">Uncharacterized protein</fullName>
    </submittedName>
</protein>
<reference evidence="2" key="1">
    <citation type="submission" date="2024-04" db="UniProtKB">
        <authorList>
            <consortium name="EnsemblMetazoa"/>
        </authorList>
    </citation>
    <scope>IDENTIFICATION</scope>
    <source>
        <strain evidence="2">EBRO</strain>
    </source>
</reference>
<keyword evidence="3" id="KW-1185">Reference proteome</keyword>
<evidence type="ECO:0000256" key="1">
    <source>
        <dbReference type="SAM" id="MobiDB-lite"/>
    </source>
</evidence>